<sequence>MPPPSISLGSSVRTLKEATRQQQADELRAAARLHRPARNLTTATARGKTESLNMARNLLFFVLGLALIVYLRMTLPPAEDAVVADDRDFGNFTRAGMADAISEGRLEVFNITGTSPHYFLLPLSGTWSVSDPSSLCTLPPLSSYYLPPPRKRFEDDVVVAGEGVMTVLKVNAMGRVQFPERVVAERERKARALAGDEL</sequence>
<proteinExistence type="predicted"/>
<dbReference type="Proteomes" id="UP001165060">
    <property type="component" value="Unassembled WGS sequence"/>
</dbReference>
<reference evidence="1 2" key="1">
    <citation type="journal article" date="2023" name="Commun. Biol.">
        <title>Genome analysis of Parmales, the sister group of diatoms, reveals the evolutionary specialization of diatoms from phago-mixotrophs to photoautotrophs.</title>
        <authorList>
            <person name="Ban H."/>
            <person name="Sato S."/>
            <person name="Yoshikawa S."/>
            <person name="Yamada K."/>
            <person name="Nakamura Y."/>
            <person name="Ichinomiya M."/>
            <person name="Sato N."/>
            <person name="Blanc-Mathieu R."/>
            <person name="Endo H."/>
            <person name="Kuwata A."/>
            <person name="Ogata H."/>
        </authorList>
    </citation>
    <scope>NUCLEOTIDE SEQUENCE [LARGE SCALE GENOMIC DNA]</scope>
</reference>
<name>A0ABQ6MU07_9STRA</name>
<evidence type="ECO:0000313" key="2">
    <source>
        <dbReference type="Proteomes" id="UP001165060"/>
    </source>
</evidence>
<comment type="caution">
    <text evidence="1">The sequence shown here is derived from an EMBL/GenBank/DDBJ whole genome shotgun (WGS) entry which is preliminary data.</text>
</comment>
<protein>
    <submittedName>
        <fullName evidence="1">Uncharacterized protein</fullName>
    </submittedName>
</protein>
<accession>A0ABQ6MU07</accession>
<gene>
    <name evidence="1" type="ORF">TeGR_g2176</name>
</gene>
<keyword evidence="2" id="KW-1185">Reference proteome</keyword>
<dbReference type="EMBL" id="BRYB01003197">
    <property type="protein sequence ID" value="GMI32500.1"/>
    <property type="molecule type" value="Genomic_DNA"/>
</dbReference>
<organism evidence="1 2">
    <name type="scientific">Tetraparma gracilis</name>
    <dbReference type="NCBI Taxonomy" id="2962635"/>
    <lineage>
        <taxon>Eukaryota</taxon>
        <taxon>Sar</taxon>
        <taxon>Stramenopiles</taxon>
        <taxon>Ochrophyta</taxon>
        <taxon>Bolidophyceae</taxon>
        <taxon>Parmales</taxon>
        <taxon>Triparmaceae</taxon>
        <taxon>Tetraparma</taxon>
    </lineage>
</organism>
<evidence type="ECO:0000313" key="1">
    <source>
        <dbReference type="EMBL" id="GMI32500.1"/>
    </source>
</evidence>